<sequence>MYQKILLATDGSVPSEAAVDAATQLAAEQGAALLILHVVDIYGYYLAGGGVLDLLRAQGQEILGKAAARAEALGVSFTSRLLETGVGGHRVAALISQEGRSWGADLIVLGTHGRRGVDHLFFGSVAEGVARLAEASVLLARSKAPR</sequence>
<dbReference type="Pfam" id="PF00582">
    <property type="entry name" value="Usp"/>
    <property type="match status" value="1"/>
</dbReference>
<evidence type="ECO:0000313" key="3">
    <source>
        <dbReference type="EMBL" id="RNF59224.1"/>
    </source>
</evidence>
<dbReference type="PANTHER" id="PTHR46268:SF6">
    <property type="entry name" value="UNIVERSAL STRESS PROTEIN UP12"/>
    <property type="match status" value="1"/>
</dbReference>
<dbReference type="PANTHER" id="PTHR46268">
    <property type="entry name" value="STRESS RESPONSE PROTEIN NHAX"/>
    <property type="match status" value="1"/>
</dbReference>
<dbReference type="RefSeq" id="WP_123105358.1">
    <property type="nucleotide sequence ID" value="NZ_CP127527.1"/>
</dbReference>
<dbReference type="OrthoDB" id="5295044at2"/>
<gene>
    <name evidence="3" type="ORF">EC580_11985</name>
</gene>
<dbReference type="InterPro" id="IPR006015">
    <property type="entry name" value="Universal_stress_UspA"/>
</dbReference>
<proteinExistence type="inferred from homology"/>
<dbReference type="EMBL" id="RIZI01000188">
    <property type="protein sequence ID" value="RNF59224.1"/>
    <property type="molecule type" value="Genomic_DNA"/>
</dbReference>
<name>A0A3M8QW35_9PROT</name>
<evidence type="ECO:0000256" key="1">
    <source>
        <dbReference type="ARBA" id="ARBA00008791"/>
    </source>
</evidence>
<comment type="caution">
    <text evidence="3">The sequence shown here is derived from an EMBL/GenBank/DDBJ whole genome shotgun (WGS) entry which is preliminary data.</text>
</comment>
<dbReference type="InterPro" id="IPR014729">
    <property type="entry name" value="Rossmann-like_a/b/a_fold"/>
</dbReference>
<comment type="similarity">
    <text evidence="1">Belongs to the universal stress protein A family.</text>
</comment>
<protein>
    <submittedName>
        <fullName evidence="3">Universal stress protein</fullName>
    </submittedName>
</protein>
<evidence type="ECO:0000259" key="2">
    <source>
        <dbReference type="Pfam" id="PF00582"/>
    </source>
</evidence>
<dbReference type="PRINTS" id="PR01438">
    <property type="entry name" value="UNVRSLSTRESS"/>
</dbReference>
<organism evidence="3">
    <name type="scientific">Acidithiobacillus sulfuriphilus</name>
    <dbReference type="NCBI Taxonomy" id="1867749"/>
    <lineage>
        <taxon>Bacteria</taxon>
        <taxon>Pseudomonadati</taxon>
        <taxon>Pseudomonadota</taxon>
        <taxon>Acidithiobacillia</taxon>
        <taxon>Acidithiobacillales</taxon>
        <taxon>Acidithiobacillaceae</taxon>
        <taxon>Acidithiobacillus</taxon>
    </lineage>
</organism>
<dbReference type="CDD" id="cd00293">
    <property type="entry name" value="USP-like"/>
    <property type="match status" value="1"/>
</dbReference>
<dbReference type="AlphaFoldDB" id="A0A3M8QW35"/>
<reference evidence="3" key="1">
    <citation type="submission" date="2018-10" db="EMBL/GenBank/DDBJ databases">
        <title>Acidithiobacillus sulfuriphilus sp. nov.: an extremely acidophilic sulfur-oxidizing chemolithotroph isolated from a neutral pH environment.</title>
        <authorList>
            <person name="Falagan C."/>
            <person name="Moya-Beltran A."/>
            <person name="Quatrini R."/>
            <person name="Johnson D.B."/>
        </authorList>
    </citation>
    <scope>NUCLEOTIDE SEQUENCE [LARGE SCALE GENOMIC DNA]</scope>
    <source>
        <strain evidence="3">CJ-2</strain>
    </source>
</reference>
<accession>A0A3M8QW35</accession>
<dbReference type="SUPFAM" id="SSF52402">
    <property type="entry name" value="Adenine nucleotide alpha hydrolases-like"/>
    <property type="match status" value="1"/>
</dbReference>
<feature type="domain" description="UspA" evidence="2">
    <location>
        <begin position="1"/>
        <end position="141"/>
    </location>
</feature>
<dbReference type="InterPro" id="IPR006016">
    <property type="entry name" value="UspA"/>
</dbReference>
<dbReference type="Gene3D" id="3.40.50.620">
    <property type="entry name" value="HUPs"/>
    <property type="match status" value="1"/>
</dbReference>